<dbReference type="GO" id="GO:0042802">
    <property type="term" value="F:identical protein binding"/>
    <property type="evidence" value="ECO:0007669"/>
    <property type="project" value="UniProtKB-ARBA"/>
</dbReference>
<evidence type="ECO:0000256" key="4">
    <source>
        <dbReference type="ARBA" id="ARBA00012783"/>
    </source>
</evidence>
<dbReference type="PROSITE" id="PS00903">
    <property type="entry name" value="CYT_DCMP_DEAMINASES_1"/>
    <property type="match status" value="1"/>
</dbReference>
<feature type="binding site" evidence="13">
    <location>
        <begin position="54"/>
        <end position="60"/>
    </location>
    <ligand>
        <name>substrate</name>
    </ligand>
</feature>
<dbReference type="SUPFAM" id="SSF53927">
    <property type="entry name" value="Cytidine deaminase-like"/>
    <property type="match status" value="1"/>
</dbReference>
<dbReference type="PANTHER" id="PTHR11644:SF2">
    <property type="entry name" value="CYTIDINE DEAMINASE"/>
    <property type="match status" value="1"/>
</dbReference>
<dbReference type="EMBL" id="PJRS01000046">
    <property type="protein sequence ID" value="PLR20211.1"/>
    <property type="molecule type" value="Genomic_DNA"/>
</dbReference>
<dbReference type="OrthoDB" id="9795347at2"/>
<evidence type="ECO:0000256" key="7">
    <source>
        <dbReference type="ARBA" id="ARBA00022801"/>
    </source>
</evidence>
<dbReference type="InterPro" id="IPR016193">
    <property type="entry name" value="Cytidine_deaminase-like"/>
</dbReference>
<organism evidence="17 18">
    <name type="scientific">Caulobacter zeae</name>
    <dbReference type="NCBI Taxonomy" id="2055137"/>
    <lineage>
        <taxon>Bacteria</taxon>
        <taxon>Pseudomonadati</taxon>
        <taxon>Pseudomonadota</taxon>
        <taxon>Alphaproteobacteria</taxon>
        <taxon>Caulobacterales</taxon>
        <taxon>Caulobacteraceae</taxon>
        <taxon>Caulobacter</taxon>
    </lineage>
</organism>
<evidence type="ECO:0000256" key="6">
    <source>
        <dbReference type="ARBA" id="ARBA00022723"/>
    </source>
</evidence>
<dbReference type="PANTHER" id="PTHR11644">
    <property type="entry name" value="CYTIDINE DEAMINASE"/>
    <property type="match status" value="1"/>
</dbReference>
<name>A0A2N5D2G6_9CAUL</name>
<evidence type="ECO:0000256" key="8">
    <source>
        <dbReference type="ARBA" id="ARBA00022833"/>
    </source>
</evidence>
<feature type="binding site" evidence="14">
    <location>
        <position position="101"/>
    </location>
    <ligand>
        <name>Zn(2+)</name>
        <dbReference type="ChEBI" id="CHEBI:29105"/>
        <note>catalytic</note>
    </ligand>
</feature>
<dbReference type="InterPro" id="IPR002125">
    <property type="entry name" value="CMP_dCMP_dom"/>
</dbReference>
<keyword evidence="7 15" id="KW-0378">Hydrolase</keyword>
<evidence type="ECO:0000313" key="18">
    <source>
        <dbReference type="Proteomes" id="UP000234479"/>
    </source>
</evidence>
<accession>A0A2N5D2G6</accession>
<dbReference type="GO" id="GO:0004126">
    <property type="term" value="F:cytidine deaminase activity"/>
    <property type="evidence" value="ECO:0007669"/>
    <property type="project" value="UniProtKB-UniRule"/>
</dbReference>
<dbReference type="GO" id="GO:0055086">
    <property type="term" value="P:nucleobase-containing small molecule metabolic process"/>
    <property type="evidence" value="ECO:0007669"/>
    <property type="project" value="UniProtKB-ARBA"/>
</dbReference>
<evidence type="ECO:0000256" key="5">
    <source>
        <dbReference type="ARBA" id="ARBA00018266"/>
    </source>
</evidence>
<dbReference type="GO" id="GO:0005829">
    <property type="term" value="C:cytosol"/>
    <property type="evidence" value="ECO:0007669"/>
    <property type="project" value="TreeGrafter"/>
</dbReference>
<evidence type="ECO:0000256" key="3">
    <source>
        <dbReference type="ARBA" id="ARBA00006576"/>
    </source>
</evidence>
<proteinExistence type="inferred from homology"/>
<dbReference type="InterPro" id="IPR050202">
    <property type="entry name" value="Cyt/Deoxycyt_deaminase"/>
</dbReference>
<dbReference type="Gene3D" id="3.40.140.10">
    <property type="entry name" value="Cytidine Deaminase, domain 2"/>
    <property type="match status" value="1"/>
</dbReference>
<dbReference type="InterPro" id="IPR006262">
    <property type="entry name" value="Cyt_deam_tetra"/>
</dbReference>
<evidence type="ECO:0000256" key="2">
    <source>
        <dbReference type="ARBA" id="ARBA00003949"/>
    </source>
</evidence>
<dbReference type="Proteomes" id="UP000234479">
    <property type="component" value="Unassembled WGS sequence"/>
</dbReference>
<evidence type="ECO:0000256" key="14">
    <source>
        <dbReference type="PIRSR" id="PIRSR606262-3"/>
    </source>
</evidence>
<dbReference type="EC" id="3.5.4.5" evidence="4 15"/>
<dbReference type="Pfam" id="PF00383">
    <property type="entry name" value="dCMP_cyt_deam_1"/>
    <property type="match status" value="1"/>
</dbReference>
<dbReference type="InterPro" id="IPR016192">
    <property type="entry name" value="APOBEC/CMP_deaminase_Zn-bd"/>
</dbReference>
<evidence type="ECO:0000256" key="9">
    <source>
        <dbReference type="ARBA" id="ARBA00032005"/>
    </source>
</evidence>
<dbReference type="CDD" id="cd01283">
    <property type="entry name" value="cytidine_deaminase"/>
    <property type="match status" value="1"/>
</dbReference>
<keyword evidence="8 14" id="KW-0862">Zinc</keyword>
<evidence type="ECO:0000256" key="13">
    <source>
        <dbReference type="PIRSR" id="PIRSR606262-2"/>
    </source>
</evidence>
<keyword evidence="6 14" id="KW-0479">Metal-binding</keyword>
<dbReference type="AlphaFoldDB" id="A0A2N5D2G6"/>
<sequence length="143" mass="14899">MSAARLSSDFSGSDEAAIAARLPAYLARSYARYSNFTVASAVVDDQGGVHFGVNVENAAYPSGTCAEQTAIGAMITAGGRRIERVYIAAGSDAVVQPCGACRQRIGEFAAKTCEIVSVQGGEATQRTPFWSLLPEAFGPGDLE</sequence>
<comment type="similarity">
    <text evidence="3 15">Belongs to the cytidine and deoxycytidylate deaminase family.</text>
</comment>
<dbReference type="GO" id="GO:0072527">
    <property type="term" value="P:pyrimidine-containing compound metabolic process"/>
    <property type="evidence" value="ECO:0007669"/>
    <property type="project" value="UniProtKB-ARBA"/>
</dbReference>
<dbReference type="RefSeq" id="WP_101720126.1">
    <property type="nucleotide sequence ID" value="NZ_PJRS01000046.1"/>
</dbReference>
<comment type="caution">
    <text evidence="17">The sequence shown here is derived from an EMBL/GenBank/DDBJ whole genome shotgun (WGS) entry which is preliminary data.</text>
</comment>
<feature type="binding site" evidence="14">
    <location>
        <position position="65"/>
    </location>
    <ligand>
        <name>Zn(2+)</name>
        <dbReference type="ChEBI" id="CHEBI:29105"/>
        <note>catalytic</note>
    </ligand>
</feature>
<evidence type="ECO:0000256" key="11">
    <source>
        <dbReference type="ARBA" id="ARBA00049558"/>
    </source>
</evidence>
<comment type="function">
    <text evidence="2 15">This enzyme scavenges exogenous and endogenous cytidine and 2'-deoxycytidine for UMP synthesis.</text>
</comment>
<feature type="active site" description="Proton donor" evidence="12">
    <location>
        <position position="67"/>
    </location>
</feature>
<reference evidence="17 18" key="1">
    <citation type="submission" date="2017-12" db="EMBL/GenBank/DDBJ databases">
        <title>The genome sequence of Caulobacter sp. 410.</title>
        <authorList>
            <person name="Gao J."/>
            <person name="Mao X."/>
            <person name="Sun J."/>
        </authorList>
    </citation>
    <scope>NUCLEOTIDE SEQUENCE [LARGE SCALE GENOMIC DNA]</scope>
    <source>
        <strain evidence="17 18">410</strain>
    </source>
</reference>
<evidence type="ECO:0000256" key="15">
    <source>
        <dbReference type="RuleBase" id="RU364006"/>
    </source>
</evidence>
<evidence type="ECO:0000256" key="1">
    <source>
        <dbReference type="ARBA" id="ARBA00001947"/>
    </source>
</evidence>
<evidence type="ECO:0000259" key="16">
    <source>
        <dbReference type="PROSITE" id="PS51747"/>
    </source>
</evidence>
<evidence type="ECO:0000313" key="17">
    <source>
        <dbReference type="EMBL" id="PLR20211.1"/>
    </source>
</evidence>
<feature type="domain" description="CMP/dCMP-type deaminase" evidence="16">
    <location>
        <begin position="13"/>
        <end position="140"/>
    </location>
</feature>
<evidence type="ECO:0000256" key="12">
    <source>
        <dbReference type="PIRSR" id="PIRSR606262-1"/>
    </source>
</evidence>
<dbReference type="NCBIfam" id="NF004064">
    <property type="entry name" value="PRK05578.1"/>
    <property type="match status" value="1"/>
</dbReference>
<evidence type="ECO:0000256" key="10">
    <source>
        <dbReference type="ARBA" id="ARBA00049252"/>
    </source>
</evidence>
<dbReference type="PROSITE" id="PS51747">
    <property type="entry name" value="CYT_DCMP_DEAMINASES_2"/>
    <property type="match status" value="1"/>
</dbReference>
<gene>
    <name evidence="17" type="primary">cdd</name>
    <name evidence="17" type="ORF">SGCZBJ_22320</name>
</gene>
<keyword evidence="18" id="KW-1185">Reference proteome</keyword>
<dbReference type="NCBIfam" id="TIGR01354">
    <property type="entry name" value="cyt_deam_tetra"/>
    <property type="match status" value="1"/>
</dbReference>
<comment type="catalytic activity">
    <reaction evidence="10 15">
        <text>2'-deoxycytidine + H2O + H(+) = 2'-deoxyuridine + NH4(+)</text>
        <dbReference type="Rhea" id="RHEA:13433"/>
        <dbReference type="ChEBI" id="CHEBI:15377"/>
        <dbReference type="ChEBI" id="CHEBI:15378"/>
        <dbReference type="ChEBI" id="CHEBI:15698"/>
        <dbReference type="ChEBI" id="CHEBI:16450"/>
        <dbReference type="ChEBI" id="CHEBI:28938"/>
        <dbReference type="EC" id="3.5.4.5"/>
    </reaction>
</comment>
<feature type="binding site" evidence="14">
    <location>
        <position position="98"/>
    </location>
    <ligand>
        <name>Zn(2+)</name>
        <dbReference type="ChEBI" id="CHEBI:29105"/>
        <note>catalytic</note>
    </ligand>
</feature>
<protein>
    <recommendedName>
        <fullName evidence="5 15">Cytidine deaminase</fullName>
        <ecNumber evidence="4 15">3.5.4.5</ecNumber>
    </recommendedName>
    <alternativeName>
        <fullName evidence="9 15">Cytidine aminohydrolase</fullName>
    </alternativeName>
</protein>
<comment type="cofactor">
    <cofactor evidence="1 14 15">
        <name>Zn(2+)</name>
        <dbReference type="ChEBI" id="CHEBI:29105"/>
    </cofactor>
</comment>
<comment type="catalytic activity">
    <reaction evidence="11 15">
        <text>cytidine + H2O + H(+) = uridine + NH4(+)</text>
        <dbReference type="Rhea" id="RHEA:16069"/>
        <dbReference type="ChEBI" id="CHEBI:15377"/>
        <dbReference type="ChEBI" id="CHEBI:15378"/>
        <dbReference type="ChEBI" id="CHEBI:16704"/>
        <dbReference type="ChEBI" id="CHEBI:17562"/>
        <dbReference type="ChEBI" id="CHEBI:28938"/>
        <dbReference type="EC" id="3.5.4.5"/>
    </reaction>
</comment>
<dbReference type="GO" id="GO:0008270">
    <property type="term" value="F:zinc ion binding"/>
    <property type="evidence" value="ECO:0007669"/>
    <property type="project" value="UniProtKB-UniRule"/>
</dbReference>